<name>A0ABV3X778_9FIRM</name>
<reference evidence="2 3" key="1">
    <citation type="submission" date="2023-04" db="EMBL/GenBank/DDBJ databases">
        <title>Genome Sequence of Selenomonas sputigena ATCC 33150.</title>
        <authorList>
            <person name="Miller D.P."/>
            <person name="Anvari S."/>
            <person name="Polson S.W."/>
            <person name="Macdonald M."/>
            <person name="Mcdowell J.V."/>
        </authorList>
    </citation>
    <scope>NUCLEOTIDE SEQUENCE [LARGE SCALE GENOMIC DNA]</scope>
    <source>
        <strain evidence="2 3">ATCC 33150</strain>
    </source>
</reference>
<evidence type="ECO:0000313" key="2">
    <source>
        <dbReference type="EMBL" id="MEX5286057.1"/>
    </source>
</evidence>
<proteinExistence type="predicted"/>
<feature type="domain" description="Immunity protein 40" evidence="1">
    <location>
        <begin position="21"/>
        <end position="113"/>
    </location>
</feature>
<dbReference type="EMBL" id="JARVLH010000007">
    <property type="protein sequence ID" value="MEX5286057.1"/>
    <property type="molecule type" value="Genomic_DNA"/>
</dbReference>
<protein>
    <submittedName>
        <fullName evidence="2">Imm40 family immunity protein</fullName>
    </submittedName>
</protein>
<dbReference type="InterPro" id="IPR029080">
    <property type="entry name" value="Imm40"/>
</dbReference>
<dbReference type="Pfam" id="PF15569">
    <property type="entry name" value="Imm40"/>
    <property type="match status" value="1"/>
</dbReference>
<dbReference type="RefSeq" id="WP_368847773.1">
    <property type="nucleotide sequence ID" value="NZ_CP194411.1"/>
</dbReference>
<keyword evidence="3" id="KW-1185">Reference proteome</keyword>
<evidence type="ECO:0000313" key="3">
    <source>
        <dbReference type="Proteomes" id="UP001559623"/>
    </source>
</evidence>
<dbReference type="Proteomes" id="UP001559623">
    <property type="component" value="Unassembled WGS sequence"/>
</dbReference>
<organism evidence="2 3">
    <name type="scientific">Selenomonas sputigena</name>
    <dbReference type="NCBI Taxonomy" id="69823"/>
    <lineage>
        <taxon>Bacteria</taxon>
        <taxon>Bacillati</taxon>
        <taxon>Bacillota</taxon>
        <taxon>Negativicutes</taxon>
        <taxon>Selenomonadales</taxon>
        <taxon>Selenomonadaceae</taxon>
        <taxon>Selenomonas</taxon>
    </lineage>
</organism>
<evidence type="ECO:0000259" key="1">
    <source>
        <dbReference type="Pfam" id="PF15569"/>
    </source>
</evidence>
<gene>
    <name evidence="2" type="primary">imm40</name>
    <name evidence="2" type="ORF">QCO44_10515</name>
</gene>
<accession>A0ABV3X778</accession>
<comment type="caution">
    <text evidence="2">The sequence shown here is derived from an EMBL/GenBank/DDBJ whole genome shotgun (WGS) entry which is preliminary data.</text>
</comment>
<sequence>MGEYMDSKAIVPMEMLKKSISLKSIGLNELAWYGKDAIKAIEYLSNKGTLILGGDVYIISEQKIKLTYDSWYYMLTESRTQQENIDAAKEKAISYIQHFIRKNGNDYLYSIIF</sequence>